<feature type="transmembrane region" description="Helical" evidence="1">
    <location>
        <begin position="77"/>
        <end position="97"/>
    </location>
</feature>
<proteinExistence type="predicted"/>
<evidence type="ECO:0000256" key="1">
    <source>
        <dbReference type="SAM" id="Phobius"/>
    </source>
</evidence>
<dbReference type="EMBL" id="JARKHS020007323">
    <property type="protein sequence ID" value="KAK8781801.1"/>
    <property type="molecule type" value="Genomic_DNA"/>
</dbReference>
<organism evidence="2 3">
    <name type="scientific">Amblyomma americanum</name>
    <name type="common">Lone star tick</name>
    <dbReference type="NCBI Taxonomy" id="6943"/>
    <lineage>
        <taxon>Eukaryota</taxon>
        <taxon>Metazoa</taxon>
        <taxon>Ecdysozoa</taxon>
        <taxon>Arthropoda</taxon>
        <taxon>Chelicerata</taxon>
        <taxon>Arachnida</taxon>
        <taxon>Acari</taxon>
        <taxon>Parasitiformes</taxon>
        <taxon>Ixodida</taxon>
        <taxon>Ixodoidea</taxon>
        <taxon>Ixodidae</taxon>
        <taxon>Amblyomminae</taxon>
        <taxon>Amblyomma</taxon>
    </lineage>
</organism>
<dbReference type="AlphaFoldDB" id="A0AAQ4F4I2"/>
<keyword evidence="1" id="KW-0472">Membrane</keyword>
<dbReference type="Gene3D" id="1.20.1530.20">
    <property type="match status" value="1"/>
</dbReference>
<dbReference type="Proteomes" id="UP001321473">
    <property type="component" value="Unassembled WGS sequence"/>
</dbReference>
<keyword evidence="1" id="KW-0812">Transmembrane</keyword>
<name>A0AAQ4F4I2_AMBAM</name>
<keyword evidence="3" id="KW-1185">Reference proteome</keyword>
<dbReference type="InterPro" id="IPR038770">
    <property type="entry name" value="Na+/solute_symporter_sf"/>
</dbReference>
<feature type="transmembrane region" description="Helical" evidence="1">
    <location>
        <begin position="37"/>
        <end position="70"/>
    </location>
</feature>
<feature type="transmembrane region" description="Helical" evidence="1">
    <location>
        <begin position="109"/>
        <end position="129"/>
    </location>
</feature>
<protein>
    <submittedName>
        <fullName evidence="2">Uncharacterized protein</fullName>
    </submittedName>
</protein>
<reference evidence="2 3" key="1">
    <citation type="journal article" date="2023" name="Arcadia Sci">
        <title>De novo assembly of a long-read Amblyomma americanum tick genome.</title>
        <authorList>
            <person name="Chou S."/>
            <person name="Poskanzer K.E."/>
            <person name="Rollins M."/>
            <person name="Thuy-Boun P.S."/>
        </authorList>
    </citation>
    <scope>NUCLEOTIDE SEQUENCE [LARGE SCALE GENOMIC DNA]</scope>
    <source>
        <strain evidence="2">F_SG_1</strain>
        <tissue evidence="2">Salivary glands</tissue>
    </source>
</reference>
<evidence type="ECO:0000313" key="2">
    <source>
        <dbReference type="EMBL" id="KAK8781801.1"/>
    </source>
</evidence>
<gene>
    <name evidence="2" type="ORF">V5799_016862</name>
</gene>
<comment type="caution">
    <text evidence="2">The sequence shown here is derived from an EMBL/GenBank/DDBJ whole genome shotgun (WGS) entry which is preliminary data.</text>
</comment>
<evidence type="ECO:0000313" key="3">
    <source>
        <dbReference type="Proteomes" id="UP001321473"/>
    </source>
</evidence>
<keyword evidence="1" id="KW-1133">Transmembrane helix</keyword>
<sequence>MIPSLCQYGPYTVLSLCNHGTIAVPSRCDHGEITMSAWYIFLLMTWQSLVCGAVIPWSAYVFGPLAAFVARLTRPQFIAVVLEIALQNSGIAVVIVYTSLPLPDADLVIVPVVCQALLQGLPLYVLYTVMRIKKCISKRLHPKEEVPSESSS</sequence>
<accession>A0AAQ4F4I2</accession>